<dbReference type="InterPro" id="IPR001969">
    <property type="entry name" value="Aspartic_peptidase_AS"/>
</dbReference>
<dbReference type="Pfam" id="PF13650">
    <property type="entry name" value="Asp_protease_2"/>
    <property type="match status" value="2"/>
</dbReference>
<proteinExistence type="predicted"/>
<dbReference type="EMBL" id="ARYK01000001">
    <property type="protein sequence ID" value="KCZ94277.1"/>
    <property type="molecule type" value="Genomic_DNA"/>
</dbReference>
<dbReference type="PATRIC" id="fig|1280950.3.peg.579"/>
<dbReference type="Proteomes" id="UP000025171">
    <property type="component" value="Unassembled WGS sequence"/>
</dbReference>
<dbReference type="PROSITE" id="PS50175">
    <property type="entry name" value="ASP_PROT_RETROV"/>
    <property type="match status" value="1"/>
</dbReference>
<name>A0A059FUJ2_9PROT</name>
<dbReference type="InterPro" id="IPR001995">
    <property type="entry name" value="Peptidase_A2_cat"/>
</dbReference>
<evidence type="ECO:0000313" key="3">
    <source>
        <dbReference type="EMBL" id="KCZ94277.1"/>
    </source>
</evidence>
<dbReference type="Gene3D" id="2.40.70.10">
    <property type="entry name" value="Acid Proteases"/>
    <property type="match status" value="2"/>
</dbReference>
<dbReference type="STRING" id="1280950.HJO_02845"/>
<sequence length="331" mass="35733">MRNHQSVEPGKSGSPRRLFRILALFALMFPLTFTVQVASANERQVIPFEMTDEGHLLVSLTINGRSGIDGVIDTAATYAMIDVATARSAGVAEPDAESVNVLGVSGPQIYPVVYINSMATGNTGIGDVPAALNNRPDIPGAHNILPAGAFDGDVIDFDFDEQRVLIYDGRPDSSTTRVSTRVPIEEISGLWFAEVKLNGKKGLALIDTGSSITYVNSRFANDAGMRTNVEKTQTLLGATGGGVAVRVATARLFTAGRHRIPGLDLLVADPALFSHLGRSEQPTMVLGLDYLSAFRVQIDRRRKYLVLSVPTTRPRETIVRTMQTGSHINRD</sequence>
<organism evidence="3 4">
    <name type="scientific">Hyphomonas johnsonii MHS-2</name>
    <dbReference type="NCBI Taxonomy" id="1280950"/>
    <lineage>
        <taxon>Bacteria</taxon>
        <taxon>Pseudomonadati</taxon>
        <taxon>Pseudomonadota</taxon>
        <taxon>Alphaproteobacteria</taxon>
        <taxon>Hyphomonadales</taxon>
        <taxon>Hyphomonadaceae</taxon>
        <taxon>Hyphomonas</taxon>
    </lineage>
</organism>
<keyword evidence="4" id="KW-1185">Reference proteome</keyword>
<dbReference type="AlphaFoldDB" id="A0A059FUJ2"/>
<dbReference type="GO" id="GO:0006508">
    <property type="term" value="P:proteolysis"/>
    <property type="evidence" value="ECO:0007669"/>
    <property type="project" value="InterPro"/>
</dbReference>
<evidence type="ECO:0000313" key="4">
    <source>
        <dbReference type="Proteomes" id="UP000025171"/>
    </source>
</evidence>
<feature type="domain" description="Peptidase A2" evidence="2">
    <location>
        <begin position="202"/>
        <end position="290"/>
    </location>
</feature>
<dbReference type="eggNOG" id="COG3577">
    <property type="taxonomic scope" value="Bacteria"/>
</dbReference>
<evidence type="ECO:0000256" key="1">
    <source>
        <dbReference type="ARBA" id="ARBA00022801"/>
    </source>
</evidence>
<dbReference type="GO" id="GO:0004190">
    <property type="term" value="F:aspartic-type endopeptidase activity"/>
    <property type="evidence" value="ECO:0007669"/>
    <property type="project" value="InterPro"/>
</dbReference>
<dbReference type="InterPro" id="IPR021109">
    <property type="entry name" value="Peptidase_aspartic_dom_sf"/>
</dbReference>
<comment type="caution">
    <text evidence="3">The sequence shown here is derived from an EMBL/GenBank/DDBJ whole genome shotgun (WGS) entry which is preliminary data.</text>
</comment>
<keyword evidence="1" id="KW-0378">Hydrolase</keyword>
<dbReference type="SUPFAM" id="SSF50630">
    <property type="entry name" value="Acid proteases"/>
    <property type="match status" value="1"/>
</dbReference>
<protein>
    <recommendedName>
        <fullName evidence="2">Peptidase A2 domain-containing protein</fullName>
    </recommendedName>
</protein>
<accession>A0A059FUJ2</accession>
<gene>
    <name evidence="3" type="ORF">HJO_02845</name>
</gene>
<dbReference type="PROSITE" id="PS00141">
    <property type="entry name" value="ASP_PROTEASE"/>
    <property type="match status" value="1"/>
</dbReference>
<reference evidence="3 4" key="1">
    <citation type="journal article" date="2014" name="Antonie Van Leeuwenhoek">
        <title>Hyphomonas beringensis sp. nov. and Hyphomonas chukchiensis sp. nov., isolated from surface seawater of the Bering Sea and Chukchi Sea.</title>
        <authorList>
            <person name="Li C."/>
            <person name="Lai Q."/>
            <person name="Li G."/>
            <person name="Dong C."/>
            <person name="Wang J."/>
            <person name="Liao Y."/>
            <person name="Shao Z."/>
        </authorList>
    </citation>
    <scope>NUCLEOTIDE SEQUENCE [LARGE SCALE GENOMIC DNA]</scope>
    <source>
        <strain evidence="3 4">MHS-2</strain>
    </source>
</reference>
<evidence type="ECO:0000259" key="2">
    <source>
        <dbReference type="PROSITE" id="PS50175"/>
    </source>
</evidence>